<evidence type="ECO:0000313" key="2">
    <source>
        <dbReference type="EMBL" id="KAF2254021.1"/>
    </source>
</evidence>
<feature type="region of interest" description="Disordered" evidence="1">
    <location>
        <begin position="151"/>
        <end position="186"/>
    </location>
</feature>
<dbReference type="OrthoDB" id="2351940at2759"/>
<organism evidence="2 3">
    <name type="scientific">Trematosphaeria pertusa</name>
    <dbReference type="NCBI Taxonomy" id="390896"/>
    <lineage>
        <taxon>Eukaryota</taxon>
        <taxon>Fungi</taxon>
        <taxon>Dikarya</taxon>
        <taxon>Ascomycota</taxon>
        <taxon>Pezizomycotina</taxon>
        <taxon>Dothideomycetes</taxon>
        <taxon>Pleosporomycetidae</taxon>
        <taxon>Pleosporales</taxon>
        <taxon>Massarineae</taxon>
        <taxon>Trematosphaeriaceae</taxon>
        <taxon>Trematosphaeria</taxon>
    </lineage>
</organism>
<dbReference type="AlphaFoldDB" id="A0A6A6IU05"/>
<feature type="region of interest" description="Disordered" evidence="1">
    <location>
        <begin position="390"/>
        <end position="423"/>
    </location>
</feature>
<sequence>MPRPPTSPSPPLTSFPFTSGSFDFPPSTSPPPASRSRGTATSGVDQLTSFLSRRQQERDQRAIAEPGGMIRQRQPRTEATRRRQPNRPIPRHAEREPSLLQRAAPSSTANRPRAMPSERYLRRSHTRLREQRLSAMDSAVDVLDSLSDIPLNPFHTANLNRRERSPTDELDGQRRQTKRRKLHHTDNLSSEYDGFKYGYKGQVVPGRLKMEIVSCDGGEFERYSRKYKVQNVLDDNREVYCSESPKCNLLLKHIGETPFCLEKVVIRAPNRGFTAPVQEGLVFVSMSPDDLISGTEAYQIEYSSRTPALSPTPSAPEDQLLSLREAVEDPQIWEQSRQGMEEQIERLRLRSRRMQMETSIRAERDHQREEQGGAEDEDDVFAEYCPYHIDEPDAAAPGVSAPTPPPYTVTTESGGEQSDENEELPNVAAMAARWRRQSRWRPETEDDGDDLLSRLPSLRRAPPLHLIEDYSDRPWMVGRYLDAGRPRRLHAPSRIEPKESDGSSEDLLEPHARFFIARHKNKITIKFHPAVSGKYVLLKLWSPTHDGNIDIESVQFYGYSGPRFFPAVQPC</sequence>
<dbReference type="GeneID" id="54576613"/>
<evidence type="ECO:0000256" key="1">
    <source>
        <dbReference type="SAM" id="MobiDB-lite"/>
    </source>
</evidence>
<gene>
    <name evidence="2" type="ORF">BU26DRAFT_419066</name>
</gene>
<dbReference type="Proteomes" id="UP000800094">
    <property type="component" value="Unassembled WGS sequence"/>
</dbReference>
<name>A0A6A6IU05_9PLEO</name>
<protein>
    <submittedName>
        <fullName evidence="2">Uncharacterized protein</fullName>
    </submittedName>
</protein>
<feature type="compositionally biased region" description="Low complexity" evidence="1">
    <location>
        <begin position="14"/>
        <end position="26"/>
    </location>
</feature>
<feature type="compositionally biased region" description="Basic and acidic residues" evidence="1">
    <location>
        <begin position="160"/>
        <end position="174"/>
    </location>
</feature>
<feature type="compositionally biased region" description="Polar residues" evidence="1">
    <location>
        <begin position="41"/>
        <end position="53"/>
    </location>
</feature>
<feature type="compositionally biased region" description="Pro residues" evidence="1">
    <location>
        <begin position="1"/>
        <end position="13"/>
    </location>
</feature>
<dbReference type="EMBL" id="ML987191">
    <property type="protein sequence ID" value="KAF2254021.1"/>
    <property type="molecule type" value="Genomic_DNA"/>
</dbReference>
<keyword evidence="3" id="KW-1185">Reference proteome</keyword>
<feature type="region of interest" description="Disordered" evidence="1">
    <location>
        <begin position="1"/>
        <end position="125"/>
    </location>
</feature>
<proteinExistence type="predicted"/>
<reference evidence="2" key="1">
    <citation type="journal article" date="2020" name="Stud. Mycol.">
        <title>101 Dothideomycetes genomes: a test case for predicting lifestyles and emergence of pathogens.</title>
        <authorList>
            <person name="Haridas S."/>
            <person name="Albert R."/>
            <person name="Binder M."/>
            <person name="Bloem J."/>
            <person name="Labutti K."/>
            <person name="Salamov A."/>
            <person name="Andreopoulos B."/>
            <person name="Baker S."/>
            <person name="Barry K."/>
            <person name="Bills G."/>
            <person name="Bluhm B."/>
            <person name="Cannon C."/>
            <person name="Castanera R."/>
            <person name="Culley D."/>
            <person name="Daum C."/>
            <person name="Ezra D."/>
            <person name="Gonzalez J."/>
            <person name="Henrissat B."/>
            <person name="Kuo A."/>
            <person name="Liang C."/>
            <person name="Lipzen A."/>
            <person name="Lutzoni F."/>
            <person name="Magnuson J."/>
            <person name="Mondo S."/>
            <person name="Nolan M."/>
            <person name="Ohm R."/>
            <person name="Pangilinan J."/>
            <person name="Park H.-J."/>
            <person name="Ramirez L."/>
            <person name="Alfaro M."/>
            <person name="Sun H."/>
            <person name="Tritt A."/>
            <person name="Yoshinaga Y."/>
            <person name="Zwiers L.-H."/>
            <person name="Turgeon B."/>
            <person name="Goodwin S."/>
            <person name="Spatafora J."/>
            <person name="Crous P."/>
            <person name="Grigoriev I."/>
        </authorList>
    </citation>
    <scope>NUCLEOTIDE SEQUENCE</scope>
    <source>
        <strain evidence="2">CBS 122368</strain>
    </source>
</reference>
<dbReference type="RefSeq" id="XP_033689025.1">
    <property type="nucleotide sequence ID" value="XM_033823283.1"/>
</dbReference>
<accession>A0A6A6IU05</accession>
<evidence type="ECO:0000313" key="3">
    <source>
        <dbReference type="Proteomes" id="UP000800094"/>
    </source>
</evidence>